<evidence type="ECO:0000313" key="4">
    <source>
        <dbReference type="Proteomes" id="UP001219355"/>
    </source>
</evidence>
<proteinExistence type="predicted"/>
<dbReference type="EMBL" id="CP120627">
    <property type="protein sequence ID" value="WEW56459.1"/>
    <property type="molecule type" value="Genomic_DNA"/>
</dbReference>
<organism evidence="3 4">
    <name type="scientific">Emydomyces testavorans</name>
    <dbReference type="NCBI Taxonomy" id="2070801"/>
    <lineage>
        <taxon>Eukaryota</taxon>
        <taxon>Fungi</taxon>
        <taxon>Dikarya</taxon>
        <taxon>Ascomycota</taxon>
        <taxon>Pezizomycotina</taxon>
        <taxon>Eurotiomycetes</taxon>
        <taxon>Eurotiomycetidae</taxon>
        <taxon>Onygenales</taxon>
        <taxon>Nannizziopsiaceae</taxon>
        <taxon>Emydomyces</taxon>
    </lineage>
</organism>
<evidence type="ECO:0000256" key="1">
    <source>
        <dbReference type="SAM" id="Coils"/>
    </source>
</evidence>
<dbReference type="PANTHER" id="PTHR35179">
    <property type="entry name" value="PROTEIN CBG02620"/>
    <property type="match status" value="1"/>
</dbReference>
<feature type="compositionally biased region" description="Acidic residues" evidence="2">
    <location>
        <begin position="434"/>
        <end position="453"/>
    </location>
</feature>
<accession>A0AAF0IJ48</accession>
<feature type="region of interest" description="Disordered" evidence="2">
    <location>
        <begin position="430"/>
        <end position="465"/>
    </location>
</feature>
<sequence>MGTEDPRRGSRGGRGSSLGGRGGRPFRTGSWRNNDSLDTNTPSLPYGELIMEIKREDVVPSMGDPSIKDCEYIASYSWVGQGAPTIIVPGKPPIWNAPTTHRKLKPDRGNFLADPNAARYPRFPIEPAARAVLCQVPEVDTGLVDIFTCASVLGKLFRFIQGDDDKEFRFIVEKVGDTVFFVRKEDSPTQLIPNIRGYGHSFLDEYTSWEKDVKDSKSHQRIIKYKFGGLDFLVRFECDGYMKQDNQASEQQKCSDTLPEALANATLDCAIASSRGEILQVKEGGWPVSQEHVFEIKTRSIRSEFDVTDIIPKLWVTQIPKLIVGFHDRGLFEGRIQVHDMKEKVAKWEKENEQISRKLASLLQDLIDVAKVSTTRLEVCRSASGCLQIREPEGEGPRALPHDMKEMWEGKHRENQLAQEDEIFEEDAHSNLDEIYEEDFEDNTGWDSGEDSGESSNDYTACSAEDCGYCGRCRY</sequence>
<feature type="compositionally biased region" description="Gly residues" evidence="2">
    <location>
        <begin position="12"/>
        <end position="23"/>
    </location>
</feature>
<name>A0AAF0IJ48_9EURO</name>
<evidence type="ECO:0000313" key="3">
    <source>
        <dbReference type="EMBL" id="WEW56459.1"/>
    </source>
</evidence>
<feature type="region of interest" description="Disordered" evidence="2">
    <location>
        <begin position="1"/>
        <end position="44"/>
    </location>
</feature>
<keyword evidence="1" id="KW-0175">Coiled coil</keyword>
<evidence type="ECO:0000256" key="2">
    <source>
        <dbReference type="SAM" id="MobiDB-lite"/>
    </source>
</evidence>
<evidence type="ECO:0008006" key="5">
    <source>
        <dbReference type="Google" id="ProtNLM"/>
    </source>
</evidence>
<feature type="coiled-coil region" evidence="1">
    <location>
        <begin position="338"/>
        <end position="365"/>
    </location>
</feature>
<gene>
    <name evidence="3" type="ORF">PRK78_001903</name>
</gene>
<reference evidence="3" key="1">
    <citation type="submission" date="2023-03" db="EMBL/GenBank/DDBJ databases">
        <title>Emydomyces testavorans Genome Sequence.</title>
        <authorList>
            <person name="Hoyer L."/>
        </authorList>
    </citation>
    <scope>NUCLEOTIDE SEQUENCE</scope>
    <source>
        <strain evidence="3">16-2883</strain>
    </source>
</reference>
<dbReference type="PANTHER" id="PTHR35179:SF2">
    <property type="entry name" value="START DOMAIN-CONTAINING PROTEIN"/>
    <property type="match status" value="1"/>
</dbReference>
<keyword evidence="4" id="KW-1185">Reference proteome</keyword>
<protein>
    <recommendedName>
        <fullName evidence="5">Geranylgeranyl pyrophosphate synthetase</fullName>
    </recommendedName>
</protein>
<dbReference type="AlphaFoldDB" id="A0AAF0IJ48"/>
<feature type="compositionally biased region" description="Polar residues" evidence="2">
    <location>
        <begin position="30"/>
        <end position="43"/>
    </location>
</feature>
<dbReference type="Proteomes" id="UP001219355">
    <property type="component" value="Chromosome 1"/>
</dbReference>